<evidence type="ECO:0000256" key="1">
    <source>
        <dbReference type="SAM" id="Phobius"/>
    </source>
</evidence>
<dbReference type="EMBL" id="LT607751">
    <property type="protein sequence ID" value="SCG57486.1"/>
    <property type="molecule type" value="Genomic_DNA"/>
</dbReference>
<keyword evidence="1" id="KW-0472">Membrane</keyword>
<evidence type="ECO:0000313" key="4">
    <source>
        <dbReference type="Proteomes" id="UP000198210"/>
    </source>
</evidence>
<name>A0A1C5IIA1_9ACTN</name>
<protein>
    <recommendedName>
        <fullName evidence="2">SRCR domain-containing protein</fullName>
    </recommendedName>
</protein>
<dbReference type="AlphaFoldDB" id="A0A1C5IIA1"/>
<accession>A0A1C5IIA1</accession>
<dbReference type="RefSeq" id="WP_088971403.1">
    <property type="nucleotide sequence ID" value="NZ_JBHLYF010000043.1"/>
</dbReference>
<proteinExistence type="predicted"/>
<keyword evidence="1" id="KW-1133">Transmembrane helix</keyword>
<evidence type="ECO:0000259" key="2">
    <source>
        <dbReference type="PROSITE" id="PS50287"/>
    </source>
</evidence>
<dbReference type="PROSITE" id="PS50287">
    <property type="entry name" value="SRCR_2"/>
    <property type="match status" value="1"/>
</dbReference>
<feature type="domain" description="SRCR" evidence="2">
    <location>
        <begin position="273"/>
        <end position="390"/>
    </location>
</feature>
<dbReference type="Proteomes" id="UP000198210">
    <property type="component" value="Chromosome I"/>
</dbReference>
<organism evidence="3 4">
    <name type="scientific">Micromonospora siamensis</name>
    <dbReference type="NCBI Taxonomy" id="299152"/>
    <lineage>
        <taxon>Bacteria</taxon>
        <taxon>Bacillati</taxon>
        <taxon>Actinomycetota</taxon>
        <taxon>Actinomycetes</taxon>
        <taxon>Micromonosporales</taxon>
        <taxon>Micromonosporaceae</taxon>
        <taxon>Micromonospora</taxon>
    </lineage>
</organism>
<feature type="transmembrane region" description="Helical" evidence="1">
    <location>
        <begin position="719"/>
        <end position="741"/>
    </location>
</feature>
<dbReference type="InterPro" id="IPR001190">
    <property type="entry name" value="SRCR"/>
</dbReference>
<evidence type="ECO:0000313" key="3">
    <source>
        <dbReference type="EMBL" id="SCG57486.1"/>
    </source>
</evidence>
<keyword evidence="1" id="KW-0812">Transmembrane</keyword>
<gene>
    <name evidence="3" type="ORF">GA0074704_3392</name>
</gene>
<sequence length="748" mass="81882">MCGRKIEPTLREHTGLVAGDPEDRFTQFEGQTLRADFVRSLCSHPIPDVDRVTLNKVRIEGRLDLSRQHLKHGLRFTDCHFADDVDLSWANCDELIEFVDCRMTGLHADEIVATKGISALKCHLIRTSFAGAQIKEDLRLSETSLEHRPGRTAFNGPAMVVEGSVRLDGAKVSGEVLLASSHVGKDLDLRSARFDNGSGLALDATSVTVGGELRGDRDFRATGEVRLCWARATTVSFRRARLENPDGVALRADSLRAELGCYLDQGLRAEGTVRLVGAQIDGEVSCTASTFTSRCGAAIEAERLAAKDVYLDRGFHADGGVRLIGAVLTRQLTCTSGRFDNPAGVALDLTGLNCSGSAYLDRDPQCAHGFHADGQVRMCGAGIDEALVCTDGLFAHQGDVALDADGLTTTGDVRLDGTFRAIGRVRLSRATVGRQLVCSAGSFDSTESPALDLTGLVGRGDVLLNAGFRATGEVRLRDATVDRDVDLSDGHLEVSGTTALDAVNLHVGGTFTLRLAEPPSGLVDVRFATVQRLKDSRSSWPVAGTAMEGFTYQNVEDGISTDERLDILRHTTKFSLQPYQQLSRVYREAGRDKDERKVAIAGRVDYRKRDDQKWPARTWNRFLRHTVGYGYELWRPFVIALALIVLNFPIYHTAEHARLMEPVGGRTEQAHHDEMHCPGDFPCFNPLAYSVQLFIPVANLQEVDKWVPDATKGRWGTFLLGWTWLMVIIGWLLAVALGAGINEAIQRK</sequence>
<keyword evidence="4" id="KW-1185">Reference proteome</keyword>
<dbReference type="GO" id="GO:0016020">
    <property type="term" value="C:membrane"/>
    <property type="evidence" value="ECO:0007669"/>
    <property type="project" value="InterPro"/>
</dbReference>
<reference evidence="3 4" key="1">
    <citation type="submission" date="2016-06" db="EMBL/GenBank/DDBJ databases">
        <authorList>
            <person name="Kjaerup R.B."/>
            <person name="Dalgaard T.S."/>
            <person name="Juul-Madsen H.R."/>
        </authorList>
    </citation>
    <scope>NUCLEOTIDE SEQUENCE [LARGE SCALE GENOMIC DNA]</scope>
    <source>
        <strain evidence="3 4">DSM 45097</strain>
    </source>
</reference>